<accession>A0A7S6WW97</accession>
<evidence type="ECO:0008006" key="4">
    <source>
        <dbReference type="Google" id="ProtNLM"/>
    </source>
</evidence>
<dbReference type="GeneID" id="96624844"/>
<dbReference type="KEGG" id="rter:IDM49_11410"/>
<keyword evidence="1" id="KW-0732">Signal</keyword>
<proteinExistence type="predicted"/>
<geneLocation type="plasmid" evidence="2 3">
    <name>p1</name>
</geneLocation>
<feature type="signal peptide" evidence="1">
    <location>
        <begin position="1"/>
        <end position="27"/>
    </location>
</feature>
<keyword evidence="3" id="KW-1185">Reference proteome</keyword>
<feature type="chain" id="PRO_5031405436" description="Exosortase system-associated protein, TIGR04073 family" evidence="1">
    <location>
        <begin position="28"/>
        <end position="118"/>
    </location>
</feature>
<reference evidence="2 3" key="1">
    <citation type="submission" date="2020-09" db="EMBL/GenBank/DDBJ databases">
        <title>Investigation of environmental microbes.</title>
        <authorList>
            <person name="Ou Y."/>
            <person name="Kang Q."/>
        </authorList>
    </citation>
    <scope>NUCLEOTIDE SEQUENCE [LARGE SCALE GENOMIC DNA]</scope>
    <source>
        <strain evidence="2 3">KJZ-14</strain>
        <plasmid evidence="2 3">p1</plasmid>
    </source>
</reference>
<evidence type="ECO:0000313" key="2">
    <source>
        <dbReference type="EMBL" id="QOW64703.1"/>
    </source>
</evidence>
<organism evidence="2 3">
    <name type="scientific">Rothia terrae</name>
    <dbReference type="NCBI Taxonomy" id="396015"/>
    <lineage>
        <taxon>Bacteria</taxon>
        <taxon>Bacillati</taxon>
        <taxon>Actinomycetota</taxon>
        <taxon>Actinomycetes</taxon>
        <taxon>Micrococcales</taxon>
        <taxon>Micrococcaceae</taxon>
        <taxon>Rothia</taxon>
    </lineage>
</organism>
<keyword evidence="2" id="KW-0614">Plasmid</keyword>
<protein>
    <recommendedName>
        <fullName evidence="4">Exosortase system-associated protein, TIGR04073 family</fullName>
    </recommendedName>
</protein>
<dbReference type="AlphaFoldDB" id="A0A7S6WW97"/>
<dbReference type="EMBL" id="CP062960">
    <property type="protein sequence ID" value="QOW64703.1"/>
    <property type="molecule type" value="Genomic_DNA"/>
</dbReference>
<name>A0A7S6WW97_9MICC</name>
<gene>
    <name evidence="2" type="ORF">IDM49_11410</name>
</gene>
<sequence length="118" mass="11882">MRNLKNFACGLAVASLLSVGVASSSQALRLESDHENGDHVFSLNQTDQKLIAATAGGGFAGLVGKVLGQAPGTAGAIGGLGGAIFDLGICPDDQALYISYKTNQVVTPHAPEAEITGS</sequence>
<evidence type="ECO:0000256" key="1">
    <source>
        <dbReference type="SAM" id="SignalP"/>
    </source>
</evidence>
<evidence type="ECO:0000313" key="3">
    <source>
        <dbReference type="Proteomes" id="UP000516404"/>
    </source>
</evidence>
<dbReference type="Proteomes" id="UP000516404">
    <property type="component" value="Plasmid p1"/>
</dbReference>
<dbReference type="RefSeq" id="WP_193836757.1">
    <property type="nucleotide sequence ID" value="NZ_CP062960.1"/>
</dbReference>